<name>A0A5B9Q7A1_9BACT</name>
<sequence>MLRFAYKLPLEETLVMNYSLLLCLPLVFLFISPGNADQASDKKKESDNVYAPLIDQGLEVVEFDVDVDGRQVPAVIASPSKEKIHSDPLLLLTIGGANTHLLPPNDLPAKYFLERGHRAVSLSVPSVASSLGTFGEMAAEGPDPTLEFIEEAQAVIDYCIVQGWAKPDRIVVTGISRYAYMAFRLMAADERLNIGGGFAPVTDWRDLSEIEPMKDKPEIIDLRLSKFADDLSGKKIYMAIGNHDDRVGTLSCCQFFLDLNTANEKKGLSRSLVDFFVTPDLGHRCGDEWYERGMEILLNTAQQQD</sequence>
<dbReference type="AlphaFoldDB" id="A0A5B9Q7A1"/>
<dbReference type="Proteomes" id="UP000323917">
    <property type="component" value="Chromosome"/>
</dbReference>
<keyword evidence="2" id="KW-1185">Reference proteome</keyword>
<proteinExistence type="predicted"/>
<protein>
    <recommendedName>
        <fullName evidence="3">Alpha/beta hydrolase family protein</fullName>
    </recommendedName>
</protein>
<dbReference type="EMBL" id="CP042913">
    <property type="protein sequence ID" value="QEG33425.1"/>
    <property type="molecule type" value="Genomic_DNA"/>
</dbReference>
<dbReference type="SUPFAM" id="SSF53474">
    <property type="entry name" value="alpha/beta-Hydrolases"/>
    <property type="match status" value="1"/>
</dbReference>
<reference evidence="1 2" key="1">
    <citation type="submission" date="2019-08" db="EMBL/GenBank/DDBJ databases">
        <title>Deep-cultivation of Planctomycetes and their phenomic and genomic characterization uncovers novel biology.</title>
        <authorList>
            <person name="Wiegand S."/>
            <person name="Jogler M."/>
            <person name="Boedeker C."/>
            <person name="Pinto D."/>
            <person name="Vollmers J."/>
            <person name="Rivas-Marin E."/>
            <person name="Kohn T."/>
            <person name="Peeters S.H."/>
            <person name="Heuer A."/>
            <person name="Rast P."/>
            <person name="Oberbeckmann S."/>
            <person name="Bunk B."/>
            <person name="Jeske O."/>
            <person name="Meyerdierks A."/>
            <person name="Storesund J.E."/>
            <person name="Kallscheuer N."/>
            <person name="Luecker S."/>
            <person name="Lage O.M."/>
            <person name="Pohl T."/>
            <person name="Merkel B.J."/>
            <person name="Hornburger P."/>
            <person name="Mueller R.-W."/>
            <person name="Bruemmer F."/>
            <person name="Labrenz M."/>
            <person name="Spormann A.M."/>
            <person name="Op den Camp H."/>
            <person name="Overmann J."/>
            <person name="Amann R."/>
            <person name="Jetten M.S.M."/>
            <person name="Mascher T."/>
            <person name="Medema M.H."/>
            <person name="Devos D.P."/>
            <person name="Kaster A.-K."/>
            <person name="Ovreas L."/>
            <person name="Rohde M."/>
            <person name="Galperin M.Y."/>
            <person name="Jogler C."/>
        </authorList>
    </citation>
    <scope>NUCLEOTIDE SEQUENCE [LARGE SCALE GENOMIC DNA]</scope>
    <source>
        <strain evidence="1 2">Pr1d</strain>
    </source>
</reference>
<organism evidence="1 2">
    <name type="scientific">Bythopirellula goksoeyrii</name>
    <dbReference type="NCBI Taxonomy" id="1400387"/>
    <lineage>
        <taxon>Bacteria</taxon>
        <taxon>Pseudomonadati</taxon>
        <taxon>Planctomycetota</taxon>
        <taxon>Planctomycetia</taxon>
        <taxon>Pirellulales</taxon>
        <taxon>Lacipirellulaceae</taxon>
        <taxon>Bythopirellula</taxon>
    </lineage>
</organism>
<evidence type="ECO:0000313" key="2">
    <source>
        <dbReference type="Proteomes" id="UP000323917"/>
    </source>
</evidence>
<dbReference type="InterPro" id="IPR029058">
    <property type="entry name" value="AB_hydrolase_fold"/>
</dbReference>
<gene>
    <name evidence="1" type="ORF">Pr1d_06880</name>
</gene>
<dbReference type="KEGG" id="bgok:Pr1d_06880"/>
<accession>A0A5B9Q7A1</accession>
<evidence type="ECO:0000313" key="1">
    <source>
        <dbReference type="EMBL" id="QEG33425.1"/>
    </source>
</evidence>
<dbReference type="Gene3D" id="3.40.50.1820">
    <property type="entry name" value="alpha/beta hydrolase"/>
    <property type="match status" value="1"/>
</dbReference>
<evidence type="ECO:0008006" key="3">
    <source>
        <dbReference type="Google" id="ProtNLM"/>
    </source>
</evidence>